<dbReference type="GO" id="GO:0004040">
    <property type="term" value="F:amidase activity"/>
    <property type="evidence" value="ECO:0007669"/>
    <property type="project" value="InterPro"/>
</dbReference>
<dbReference type="RefSeq" id="WP_184618512.1">
    <property type="nucleotide sequence ID" value="NZ_JACHEX010000001.1"/>
</dbReference>
<accession>A0A841GIC3</accession>
<gene>
    <name evidence="2" type="ORF">HNP65_000167</name>
</gene>
<organism evidence="2 3">
    <name type="scientific">Thermosipho japonicus</name>
    <dbReference type="NCBI Taxonomy" id="90323"/>
    <lineage>
        <taxon>Bacteria</taxon>
        <taxon>Thermotogati</taxon>
        <taxon>Thermotogota</taxon>
        <taxon>Thermotogae</taxon>
        <taxon>Thermotogales</taxon>
        <taxon>Fervidobacteriaceae</taxon>
        <taxon>Thermosipho</taxon>
    </lineage>
</organism>
<dbReference type="InterPro" id="IPR002901">
    <property type="entry name" value="MGlyc_endo_b_GlcNAc-like_dom"/>
</dbReference>
<evidence type="ECO:0000313" key="3">
    <source>
        <dbReference type="Proteomes" id="UP000555828"/>
    </source>
</evidence>
<evidence type="ECO:0000259" key="1">
    <source>
        <dbReference type="Pfam" id="PF01832"/>
    </source>
</evidence>
<sequence>MRKATFSIIIIAFLFLNFYTIDSEFEYFQFFESEIKVNFDDWKELKKYFERIGYFSIKNSPNVIVESLPKNLSEAPVTEKKELFVKIMIPLIRKVNQEILMERKEILKAKENSDLKVLDFYMKKYDAKDYDELLLKVNTIPEDIALAQAAIESAWGTSRFAIEANNIFGEWTFTPGTGIVPNDRPDGEIYEVEYFNSLLDSMRSYALNLNKLPYYEDFRLIRAGIKKGHPADGLINYSQMREKYVEIIKSVIKNLPRL</sequence>
<name>A0A841GIC3_9BACT</name>
<evidence type="ECO:0000313" key="2">
    <source>
        <dbReference type="EMBL" id="MBB6061745.1"/>
    </source>
</evidence>
<dbReference type="EMBL" id="JACHEX010000001">
    <property type="protein sequence ID" value="MBB6061745.1"/>
    <property type="molecule type" value="Genomic_DNA"/>
</dbReference>
<dbReference type="Gene3D" id="1.10.530.10">
    <property type="match status" value="1"/>
</dbReference>
<comment type="caution">
    <text evidence="2">The sequence shown here is derived from an EMBL/GenBank/DDBJ whole genome shotgun (WGS) entry which is preliminary data.</text>
</comment>
<dbReference type="PANTHER" id="PTHR40572">
    <property type="entry name" value="PROTEIN BAX"/>
    <property type="match status" value="1"/>
</dbReference>
<proteinExistence type="predicted"/>
<dbReference type="AlphaFoldDB" id="A0A841GIC3"/>
<dbReference type="Pfam" id="PF01832">
    <property type="entry name" value="Glucosaminidase"/>
    <property type="match status" value="1"/>
</dbReference>
<dbReference type="InterPro" id="IPR053195">
    <property type="entry name" value="Bax-like"/>
</dbReference>
<dbReference type="Proteomes" id="UP000555828">
    <property type="component" value="Unassembled WGS sequence"/>
</dbReference>
<dbReference type="PANTHER" id="PTHR40572:SF1">
    <property type="entry name" value="PROTEIN BAX"/>
    <property type="match status" value="1"/>
</dbReference>
<feature type="domain" description="Mannosyl-glycoprotein endo-beta-N-acetylglucosamidase-like" evidence="1">
    <location>
        <begin position="134"/>
        <end position="254"/>
    </location>
</feature>
<keyword evidence="3" id="KW-1185">Reference proteome</keyword>
<reference evidence="2 3" key="1">
    <citation type="submission" date="2020-08" db="EMBL/GenBank/DDBJ databases">
        <title>Genomic Encyclopedia of Type Strains, Phase IV (KMG-IV): sequencing the most valuable type-strain genomes for metagenomic binning, comparative biology and taxonomic classification.</title>
        <authorList>
            <person name="Goeker M."/>
        </authorList>
    </citation>
    <scope>NUCLEOTIDE SEQUENCE [LARGE SCALE GENOMIC DNA]</scope>
    <source>
        <strain evidence="2 3">DSM 13481</strain>
    </source>
</reference>
<protein>
    <submittedName>
        <fullName evidence="2">Bax protein</fullName>
    </submittedName>
</protein>